<evidence type="ECO:0000313" key="2">
    <source>
        <dbReference type="Proteomes" id="UP000324222"/>
    </source>
</evidence>
<gene>
    <name evidence="1" type="ORF">E2C01_057695</name>
</gene>
<dbReference type="Proteomes" id="UP000324222">
    <property type="component" value="Unassembled WGS sequence"/>
</dbReference>
<evidence type="ECO:0000313" key="1">
    <source>
        <dbReference type="EMBL" id="MPC63596.1"/>
    </source>
</evidence>
<sequence length="23" mass="2751">MEILLQMRAVRSMRTPLRIPLLI</sequence>
<reference evidence="1 2" key="1">
    <citation type="submission" date="2019-05" db="EMBL/GenBank/DDBJ databases">
        <title>Another draft genome of Portunus trituberculatus and its Hox gene families provides insights of decapod evolution.</title>
        <authorList>
            <person name="Jeong J.-H."/>
            <person name="Song I."/>
            <person name="Kim S."/>
            <person name="Choi T."/>
            <person name="Kim D."/>
            <person name="Ryu S."/>
            <person name="Kim W."/>
        </authorList>
    </citation>
    <scope>NUCLEOTIDE SEQUENCE [LARGE SCALE GENOMIC DNA]</scope>
    <source>
        <tissue evidence="1">Muscle</tissue>
    </source>
</reference>
<comment type="caution">
    <text evidence="1">The sequence shown here is derived from an EMBL/GenBank/DDBJ whole genome shotgun (WGS) entry which is preliminary data.</text>
</comment>
<proteinExistence type="predicted"/>
<protein>
    <submittedName>
        <fullName evidence="1">Uncharacterized protein</fullName>
    </submittedName>
</protein>
<dbReference type="AlphaFoldDB" id="A0A5B7H167"/>
<keyword evidence="2" id="KW-1185">Reference proteome</keyword>
<name>A0A5B7H167_PORTR</name>
<dbReference type="EMBL" id="VSRR010021025">
    <property type="protein sequence ID" value="MPC63596.1"/>
    <property type="molecule type" value="Genomic_DNA"/>
</dbReference>
<organism evidence="1 2">
    <name type="scientific">Portunus trituberculatus</name>
    <name type="common">Swimming crab</name>
    <name type="synonym">Neptunus trituberculatus</name>
    <dbReference type="NCBI Taxonomy" id="210409"/>
    <lineage>
        <taxon>Eukaryota</taxon>
        <taxon>Metazoa</taxon>
        <taxon>Ecdysozoa</taxon>
        <taxon>Arthropoda</taxon>
        <taxon>Crustacea</taxon>
        <taxon>Multicrustacea</taxon>
        <taxon>Malacostraca</taxon>
        <taxon>Eumalacostraca</taxon>
        <taxon>Eucarida</taxon>
        <taxon>Decapoda</taxon>
        <taxon>Pleocyemata</taxon>
        <taxon>Brachyura</taxon>
        <taxon>Eubrachyura</taxon>
        <taxon>Portunoidea</taxon>
        <taxon>Portunidae</taxon>
        <taxon>Portuninae</taxon>
        <taxon>Portunus</taxon>
    </lineage>
</organism>
<accession>A0A5B7H167</accession>